<accession>A0A1I7X629</accession>
<name>A0A1I7X629_HETBA</name>
<proteinExistence type="predicted"/>
<organism evidence="1 2">
    <name type="scientific">Heterorhabditis bacteriophora</name>
    <name type="common">Entomopathogenic nematode worm</name>
    <dbReference type="NCBI Taxonomy" id="37862"/>
    <lineage>
        <taxon>Eukaryota</taxon>
        <taxon>Metazoa</taxon>
        <taxon>Ecdysozoa</taxon>
        <taxon>Nematoda</taxon>
        <taxon>Chromadorea</taxon>
        <taxon>Rhabditida</taxon>
        <taxon>Rhabditina</taxon>
        <taxon>Rhabditomorpha</taxon>
        <taxon>Strongyloidea</taxon>
        <taxon>Heterorhabditidae</taxon>
        <taxon>Heterorhabditis</taxon>
    </lineage>
</organism>
<reference evidence="2" key="1">
    <citation type="submission" date="2016-11" db="UniProtKB">
        <authorList>
            <consortium name="WormBaseParasite"/>
        </authorList>
    </citation>
    <scope>IDENTIFICATION</scope>
</reference>
<dbReference type="AlphaFoldDB" id="A0A1I7X629"/>
<sequence>MQIYLLIRGLINYKLCGNYLQMEVTITALDRAEGRSCYLLVGYKDNKVQIYEEKGRGTGKLESAWWIETCHGKSEERAVTVLRTRVESTSHTDRLFIHSLAGPEIFIHTVLMEAGKALEAFLVLSTNHALACALSFELLPSRYVKYINNIESFSRFKAMYYRQSGNHQPKNVIISTMFNHQHF</sequence>
<dbReference type="WBParaSite" id="Hba_13059">
    <property type="protein sequence ID" value="Hba_13059"/>
    <property type="gene ID" value="Hba_13059"/>
</dbReference>
<evidence type="ECO:0000313" key="1">
    <source>
        <dbReference type="Proteomes" id="UP000095283"/>
    </source>
</evidence>
<evidence type="ECO:0000313" key="2">
    <source>
        <dbReference type="WBParaSite" id="Hba_13059"/>
    </source>
</evidence>
<keyword evidence="1" id="KW-1185">Reference proteome</keyword>
<protein>
    <submittedName>
        <fullName evidence="2">RAB3GAP2_N domain-containing protein</fullName>
    </submittedName>
</protein>
<dbReference type="Proteomes" id="UP000095283">
    <property type="component" value="Unplaced"/>
</dbReference>